<dbReference type="Proteomes" id="UP000199169">
    <property type="component" value="Unassembled WGS sequence"/>
</dbReference>
<keyword evidence="2" id="KW-1185">Reference proteome</keyword>
<name>A0A1A8XTI4_9PROT</name>
<dbReference type="RefSeq" id="WP_186408239.1">
    <property type="nucleotide sequence ID" value="NZ_FLQX01000135.1"/>
</dbReference>
<sequence length="80" mass="8810">MRPVRAPTGRNLAVPRPLSWAPKAILDVARSIHTVVFGLLLASIDDQKLVDLYRPDAGRNRSTCPASVAQRWEAGREAFS</sequence>
<dbReference type="AlphaFoldDB" id="A0A1A8XTI4"/>
<protein>
    <submittedName>
        <fullName evidence="1">Uncharacterized protein</fullName>
    </submittedName>
</protein>
<gene>
    <name evidence="1" type="ORF">ACCAA_570013</name>
</gene>
<dbReference type="STRING" id="1860102.ACCAA_570013"/>
<dbReference type="EMBL" id="FLQX01000135">
    <property type="protein sequence ID" value="SBT08394.1"/>
    <property type="molecule type" value="Genomic_DNA"/>
</dbReference>
<accession>A0A1A8XTI4</accession>
<reference evidence="1 2" key="1">
    <citation type="submission" date="2016-06" db="EMBL/GenBank/DDBJ databases">
        <authorList>
            <person name="Kjaerup R.B."/>
            <person name="Dalgaard T.S."/>
            <person name="Juul-Madsen H.R."/>
        </authorList>
    </citation>
    <scope>NUCLEOTIDE SEQUENCE [LARGE SCALE GENOMIC DNA]</scope>
    <source>
        <strain evidence="1">3</strain>
    </source>
</reference>
<proteinExistence type="predicted"/>
<evidence type="ECO:0000313" key="2">
    <source>
        <dbReference type="Proteomes" id="UP000199169"/>
    </source>
</evidence>
<organism evidence="1 2">
    <name type="scientific">Candidatus Accumulibacter aalborgensis</name>
    <dbReference type="NCBI Taxonomy" id="1860102"/>
    <lineage>
        <taxon>Bacteria</taxon>
        <taxon>Pseudomonadati</taxon>
        <taxon>Pseudomonadota</taxon>
        <taxon>Betaproteobacteria</taxon>
        <taxon>Candidatus Accumulibacter</taxon>
    </lineage>
</organism>
<evidence type="ECO:0000313" key="1">
    <source>
        <dbReference type="EMBL" id="SBT08394.1"/>
    </source>
</evidence>